<dbReference type="AlphaFoldDB" id="A0A9Q3BGQ5"/>
<dbReference type="SUPFAM" id="SSF50630">
    <property type="entry name" value="Acid proteases"/>
    <property type="match status" value="1"/>
</dbReference>
<comment type="caution">
    <text evidence="2">The sequence shown here is derived from an EMBL/GenBank/DDBJ whole genome shotgun (WGS) entry which is preliminary data.</text>
</comment>
<dbReference type="OrthoDB" id="3863715at2759"/>
<reference evidence="2" key="1">
    <citation type="submission" date="2021-03" db="EMBL/GenBank/DDBJ databases">
        <title>Draft genome sequence of rust myrtle Austropuccinia psidii MF-1, a brazilian biotype.</title>
        <authorList>
            <person name="Quecine M.C."/>
            <person name="Pachon D.M.R."/>
            <person name="Bonatelli M.L."/>
            <person name="Correr F.H."/>
            <person name="Franceschini L.M."/>
            <person name="Leite T.F."/>
            <person name="Margarido G.R.A."/>
            <person name="Almeida C.A."/>
            <person name="Ferrarezi J.A."/>
            <person name="Labate C.A."/>
        </authorList>
    </citation>
    <scope>NUCLEOTIDE SEQUENCE</scope>
    <source>
        <strain evidence="2">MF-1</strain>
    </source>
</reference>
<proteinExistence type="predicted"/>
<feature type="coiled-coil region" evidence="1">
    <location>
        <begin position="67"/>
        <end position="128"/>
    </location>
</feature>
<keyword evidence="1" id="KW-0175">Coiled coil</keyword>
<evidence type="ECO:0008006" key="4">
    <source>
        <dbReference type="Google" id="ProtNLM"/>
    </source>
</evidence>
<protein>
    <recommendedName>
        <fullName evidence="4">Peptidase A2 domain-containing protein</fullName>
    </recommendedName>
</protein>
<evidence type="ECO:0000313" key="3">
    <source>
        <dbReference type="Proteomes" id="UP000765509"/>
    </source>
</evidence>
<gene>
    <name evidence="2" type="ORF">O181_004402</name>
</gene>
<keyword evidence="3" id="KW-1185">Reference proteome</keyword>
<accession>A0A9Q3BGQ5</accession>
<name>A0A9Q3BGQ5_9BASI</name>
<dbReference type="InterPro" id="IPR021109">
    <property type="entry name" value="Peptidase_aspartic_dom_sf"/>
</dbReference>
<evidence type="ECO:0000313" key="2">
    <source>
        <dbReference type="EMBL" id="MBW0464687.1"/>
    </source>
</evidence>
<evidence type="ECO:0000256" key="1">
    <source>
        <dbReference type="SAM" id="Coils"/>
    </source>
</evidence>
<dbReference type="EMBL" id="AVOT02000852">
    <property type="protein sequence ID" value="MBW0464687.1"/>
    <property type="molecule type" value="Genomic_DNA"/>
</dbReference>
<dbReference type="Gene3D" id="2.40.70.10">
    <property type="entry name" value="Acid Proteases"/>
    <property type="match status" value="1"/>
</dbReference>
<organism evidence="2 3">
    <name type="scientific">Austropuccinia psidii MF-1</name>
    <dbReference type="NCBI Taxonomy" id="1389203"/>
    <lineage>
        <taxon>Eukaryota</taxon>
        <taxon>Fungi</taxon>
        <taxon>Dikarya</taxon>
        <taxon>Basidiomycota</taxon>
        <taxon>Pucciniomycotina</taxon>
        <taxon>Pucciniomycetes</taxon>
        <taxon>Pucciniales</taxon>
        <taxon>Sphaerophragmiaceae</taxon>
        <taxon>Austropuccinia</taxon>
    </lineage>
</organism>
<sequence>METPLKKKQNIPGAYIEDEQGKVGKKLFPLNTRNLNSSQRKKMLHQNSKKKKYYGKKQDLTQHTVKNKDIKKENTEAQEVMSQIIKKVLDQKINLTLEKTLIISPKVINKLKSIITEERNSINSLETKFINHHLEYYEQPILHYSCGLGFMQVYLGEEGHQIMELVDTGSESNIIPKDSEIKAGLTKRLLNMNIRGIGVHCSSIVGLEEFTPIPLVTGEERNIQLFVGEGEVHTVLGRPFLADNKSILEFY</sequence>
<dbReference type="Proteomes" id="UP000765509">
    <property type="component" value="Unassembled WGS sequence"/>
</dbReference>